<keyword evidence="3" id="KW-1185">Reference proteome</keyword>
<feature type="region of interest" description="Disordered" evidence="1">
    <location>
        <begin position="43"/>
        <end position="106"/>
    </location>
</feature>
<evidence type="ECO:0000256" key="1">
    <source>
        <dbReference type="SAM" id="MobiDB-lite"/>
    </source>
</evidence>
<proteinExistence type="predicted"/>
<evidence type="ECO:0000313" key="3">
    <source>
        <dbReference type="Proteomes" id="UP000709295"/>
    </source>
</evidence>
<reference evidence="2" key="1">
    <citation type="submission" date="2021-01" db="EMBL/GenBank/DDBJ databases">
        <title>Phytophthora aleatoria, a newly-described species from Pinus radiata is distinct from Phytophthora cactorum isolates based on comparative genomics.</title>
        <authorList>
            <person name="Mcdougal R."/>
            <person name="Panda P."/>
            <person name="Williams N."/>
            <person name="Studholme D.J."/>
        </authorList>
    </citation>
    <scope>NUCLEOTIDE SEQUENCE</scope>
    <source>
        <strain evidence="2">NZFS 4037</strain>
    </source>
</reference>
<dbReference type="EMBL" id="JAENGY010001196">
    <property type="protein sequence ID" value="KAG6951484.1"/>
    <property type="molecule type" value="Genomic_DNA"/>
</dbReference>
<gene>
    <name evidence="2" type="ORF">JG688_00013710</name>
</gene>
<feature type="compositionally biased region" description="Polar residues" evidence="1">
    <location>
        <begin position="74"/>
        <end position="100"/>
    </location>
</feature>
<evidence type="ECO:0000313" key="2">
    <source>
        <dbReference type="EMBL" id="KAG6951484.1"/>
    </source>
</evidence>
<sequence length="106" mass="11473">MGGEVLDREVITALLTGLGEKYERMVEAFDILDDYTLQKLTTGVTSATQKPHDESEVYTQGKKRRSRGGGAAHNGQQHVDRPTSSVGTVISGATMTASVRHQARTI</sequence>
<comment type="caution">
    <text evidence="2">The sequence shown here is derived from an EMBL/GenBank/DDBJ whole genome shotgun (WGS) entry which is preliminary data.</text>
</comment>
<protein>
    <submittedName>
        <fullName evidence="2">Uncharacterized protein</fullName>
    </submittedName>
</protein>
<dbReference type="Proteomes" id="UP000709295">
    <property type="component" value="Unassembled WGS sequence"/>
</dbReference>
<accession>A0A8J5ILU7</accession>
<dbReference type="AlphaFoldDB" id="A0A8J5ILU7"/>
<organism evidence="2 3">
    <name type="scientific">Phytophthora aleatoria</name>
    <dbReference type="NCBI Taxonomy" id="2496075"/>
    <lineage>
        <taxon>Eukaryota</taxon>
        <taxon>Sar</taxon>
        <taxon>Stramenopiles</taxon>
        <taxon>Oomycota</taxon>
        <taxon>Peronosporomycetes</taxon>
        <taxon>Peronosporales</taxon>
        <taxon>Peronosporaceae</taxon>
        <taxon>Phytophthora</taxon>
    </lineage>
</organism>
<name>A0A8J5ILU7_9STRA</name>